<reference evidence="2" key="1">
    <citation type="submission" date="2024-09" db="EMBL/GenBank/DDBJ databases">
        <authorList>
            <person name="Sun Q."/>
        </authorList>
    </citation>
    <scope>NUCLEOTIDE SEQUENCE [LARGE SCALE GENOMIC DNA]</scope>
    <source>
        <strain evidence="2">JCM 31273</strain>
    </source>
</reference>
<gene>
    <name evidence="2" type="ORF">ACFFOL_15475</name>
</gene>
<evidence type="ECO:0000313" key="3">
    <source>
        <dbReference type="Proteomes" id="UP001589595"/>
    </source>
</evidence>
<proteinExistence type="predicted"/>
<name>A0ABD5MP19_9EURY</name>
<feature type="compositionally biased region" description="Polar residues" evidence="1">
    <location>
        <begin position="32"/>
        <end position="42"/>
    </location>
</feature>
<keyword evidence="3" id="KW-1185">Reference proteome</keyword>
<organism evidence="2 3">
    <name type="scientific">Halobaculum roseum</name>
    <dbReference type="NCBI Taxonomy" id="2175149"/>
    <lineage>
        <taxon>Archaea</taxon>
        <taxon>Methanobacteriati</taxon>
        <taxon>Methanobacteriota</taxon>
        <taxon>Stenosarchaea group</taxon>
        <taxon>Halobacteria</taxon>
        <taxon>Halobacteriales</taxon>
        <taxon>Haloferacaceae</taxon>
        <taxon>Halobaculum</taxon>
    </lineage>
</organism>
<dbReference type="EMBL" id="JBHMAJ010000010">
    <property type="protein sequence ID" value="MFB9825570.1"/>
    <property type="molecule type" value="Genomic_DNA"/>
</dbReference>
<evidence type="ECO:0000313" key="2">
    <source>
        <dbReference type="EMBL" id="MFB9825570.1"/>
    </source>
</evidence>
<feature type="region of interest" description="Disordered" evidence="1">
    <location>
        <begin position="22"/>
        <end position="49"/>
    </location>
</feature>
<dbReference type="GeneID" id="67211547"/>
<dbReference type="AlphaFoldDB" id="A0ABD5MP19"/>
<protein>
    <recommendedName>
        <fullName evidence="4">DUF4382 domain-containing protein</fullName>
    </recommendedName>
</protein>
<evidence type="ECO:0008006" key="4">
    <source>
        <dbReference type="Google" id="ProtNLM"/>
    </source>
</evidence>
<dbReference type="RefSeq" id="WP_222921417.1">
    <property type="nucleotide sequence ID" value="NZ_CP082286.1"/>
</dbReference>
<accession>A0ABD5MP19</accession>
<comment type="caution">
    <text evidence="2">The sequence shown here is derived from an EMBL/GenBank/DDBJ whole genome shotgun (WGS) entry which is preliminary data.</text>
</comment>
<dbReference type="PROSITE" id="PS51257">
    <property type="entry name" value="PROKAR_LIPOPROTEIN"/>
    <property type="match status" value="1"/>
</dbReference>
<evidence type="ECO:0000256" key="1">
    <source>
        <dbReference type="SAM" id="MobiDB-lite"/>
    </source>
</evidence>
<dbReference type="Proteomes" id="UP001589595">
    <property type="component" value="Unassembled WGS sequence"/>
</dbReference>
<sequence length="277" mass="29670">MTDRMPRRRLLAVAGSTLVGLAGCSQRDGGSPSETGSDSPGGSTDPDGPFERLAMRGTNLVIELREDSQVEQVNVIAPNGSRVRSLSVVTGETRLTVDLGVRYVPGTYEVTTEAGATASITLEPDLVIEELGVGANNPDVMPDSLDNFEPYAGTVVVRNEGTGPTAVQNLIFTGDVPNVTEDVRDSSRKSGIFDADEGVGERDYVLIPVEESVRLFSSTIPFSFAGQERTCSSMPEESTVIVQVEDTVRSEITEAAFDASYRPTSDNCDIAINRREE</sequence>